<dbReference type="Proteomes" id="UP000327030">
    <property type="component" value="Chromosome 1"/>
</dbReference>
<accession>A0A5P6VSA2</accession>
<organism evidence="1 2">
    <name type="scientific">Pseudobutyrivibrio xylanivorans</name>
    <dbReference type="NCBI Taxonomy" id="185007"/>
    <lineage>
        <taxon>Bacteria</taxon>
        <taxon>Bacillati</taxon>
        <taxon>Bacillota</taxon>
        <taxon>Clostridia</taxon>
        <taxon>Lachnospirales</taxon>
        <taxon>Lachnospiraceae</taxon>
        <taxon>Pseudobutyrivibrio</taxon>
    </lineage>
</organism>
<dbReference type="OrthoDB" id="9927739at2"/>
<dbReference type="RefSeq" id="WP_151622218.1">
    <property type="nucleotide sequence ID" value="NZ_CP043028.1"/>
</dbReference>
<dbReference type="InterPro" id="IPR021477">
    <property type="entry name" value="TVIIS_effector_SACOL2603_fam"/>
</dbReference>
<gene>
    <name evidence="1" type="ORF">FXF36_01970</name>
</gene>
<dbReference type="NCBIfam" id="TIGR04197">
    <property type="entry name" value="T7SS_SACOL2603"/>
    <property type="match status" value="1"/>
</dbReference>
<name>A0A5P6VSA2_PSEXY</name>
<dbReference type="AlphaFoldDB" id="A0A5P6VSA2"/>
<sequence length="95" mass="10299">MPNQTIVVASADVGSQSQSVGKAASYLEMRALSTTDEKTTISANANSKQAYLECQALLQSLGSAMDKESSNISKLGLDFEEYDQMLQGFWNLGER</sequence>
<dbReference type="KEGG" id="pxv:FXF36_01970"/>
<dbReference type="EMBL" id="CP043028">
    <property type="protein sequence ID" value="QFJ53721.1"/>
    <property type="molecule type" value="Genomic_DNA"/>
</dbReference>
<protein>
    <submittedName>
        <fullName evidence="1">TIGR04197 family type VII secretion effector</fullName>
    </submittedName>
</protein>
<evidence type="ECO:0000313" key="2">
    <source>
        <dbReference type="Proteomes" id="UP000327030"/>
    </source>
</evidence>
<evidence type="ECO:0000313" key="1">
    <source>
        <dbReference type="EMBL" id="QFJ53721.1"/>
    </source>
</evidence>
<proteinExistence type="predicted"/>
<reference evidence="2" key="1">
    <citation type="submission" date="2019-08" db="EMBL/GenBank/DDBJ databases">
        <title>Complete Genome Sequence of the Polysaccharide-Degrading Rumen Bacterium Pseudobutyrivibrio xylanivorans MA3014.</title>
        <authorList>
            <person name="Palevich N."/>
            <person name="Maclean P.H."/>
            <person name="Kelly W.J."/>
            <person name="Leahy S.C."/>
            <person name="Rakonjac J."/>
            <person name="Attwood G.T."/>
        </authorList>
    </citation>
    <scope>NUCLEOTIDE SEQUENCE [LARGE SCALE GENOMIC DNA]</scope>
    <source>
        <strain evidence="2">MA3014</strain>
    </source>
</reference>